<dbReference type="GO" id="GO:0008233">
    <property type="term" value="F:peptidase activity"/>
    <property type="evidence" value="ECO:0007669"/>
    <property type="project" value="InterPro"/>
</dbReference>
<dbReference type="Proteomes" id="UP000515308">
    <property type="component" value="Chromosome PVLDE_11"/>
</dbReference>
<evidence type="ECO:0000313" key="2">
    <source>
        <dbReference type="EMBL" id="CAD2095545.1"/>
    </source>
</evidence>
<dbReference type="EMBL" id="LR865373">
    <property type="protein sequence ID" value="CAD2095545.1"/>
    <property type="molecule type" value="Genomic_DNA"/>
</dbReference>
<accession>A0A6V7SAP2</accession>
<feature type="transmembrane region" description="Helical" evidence="1">
    <location>
        <begin position="52"/>
        <end position="69"/>
    </location>
</feature>
<feature type="transmembrane region" description="Helical" evidence="1">
    <location>
        <begin position="206"/>
        <end position="228"/>
    </location>
</feature>
<name>A0A6V7SAP2_PLAVN</name>
<dbReference type="AlphaFoldDB" id="A0A6V7SAP2"/>
<evidence type="ECO:0008006" key="4">
    <source>
        <dbReference type="Google" id="ProtNLM"/>
    </source>
</evidence>
<keyword evidence="1" id="KW-1133">Transmembrane helix</keyword>
<evidence type="ECO:0000313" key="3">
    <source>
        <dbReference type="Proteomes" id="UP000515308"/>
    </source>
</evidence>
<feature type="transmembrane region" description="Helical" evidence="1">
    <location>
        <begin position="81"/>
        <end position="104"/>
    </location>
</feature>
<dbReference type="VEuPathDB" id="PlasmoDB:PVLDE_1102760"/>
<gene>
    <name evidence="2" type="ORF">PVLDE_1102760</name>
</gene>
<evidence type="ECO:0000256" key="1">
    <source>
        <dbReference type="SAM" id="Phobius"/>
    </source>
</evidence>
<proteinExistence type="predicted"/>
<feature type="transmembrane region" description="Helical" evidence="1">
    <location>
        <begin position="25"/>
        <end position="46"/>
    </location>
</feature>
<protein>
    <recommendedName>
        <fullName evidence="4">Protease</fullName>
    </recommendedName>
</protein>
<feature type="transmembrane region" description="Helical" evidence="1">
    <location>
        <begin position="234"/>
        <end position="258"/>
    </location>
</feature>
<dbReference type="Pfam" id="PF13367">
    <property type="entry name" value="PrsW-protease"/>
    <property type="match status" value="1"/>
</dbReference>
<reference evidence="2 3" key="1">
    <citation type="submission" date="2020-08" db="EMBL/GenBank/DDBJ databases">
        <authorList>
            <person name="Ramaprasad A."/>
        </authorList>
    </citation>
    <scope>NUCLEOTIDE SEQUENCE [LARGE SCALE GENOMIC DNA]</scope>
</reference>
<feature type="transmembrane region" description="Helical" evidence="1">
    <location>
        <begin position="124"/>
        <end position="143"/>
    </location>
</feature>
<dbReference type="InterPro" id="IPR026898">
    <property type="entry name" value="PrsW"/>
</dbReference>
<organism evidence="2 3">
    <name type="scientific">Plasmodium vinckei lentum</name>
    <dbReference type="NCBI Taxonomy" id="138297"/>
    <lineage>
        <taxon>Eukaryota</taxon>
        <taxon>Sar</taxon>
        <taxon>Alveolata</taxon>
        <taxon>Apicomplexa</taxon>
        <taxon>Aconoidasida</taxon>
        <taxon>Haemosporida</taxon>
        <taxon>Plasmodiidae</taxon>
        <taxon>Plasmodium</taxon>
        <taxon>Plasmodium (Vinckeia)</taxon>
    </lineage>
</organism>
<feature type="transmembrane region" description="Helical" evidence="1">
    <location>
        <begin position="279"/>
        <end position="299"/>
    </location>
</feature>
<keyword evidence="1" id="KW-0812">Transmembrane</keyword>
<feature type="transmembrane region" description="Helical" evidence="1">
    <location>
        <begin position="311"/>
        <end position="331"/>
    </location>
</feature>
<sequence>MFYKELIDCNCDRNQKNVERNSFGIYIRLLYCFFSVASLIGFSCIANGSKGIFYLLFSFCPSFVYLYLFKKKIKKRIKFSHIVEMILYGAILSIVFAGFLEYIFSLLCLYFCHTCFLKNVKEPYSIVCSIMMLLYFFLGVAYVEEFSKICPIFFINANSIVNENEYTELPIIENHNFKNDIAYEDNENNNKFNKFKYIYVDNKFEYIFFSLCSSAGFSSTENLVYFTLTSEQNVLTIIILRNIICVLLHMSCSGIVSYNIINNRSNENRKGMMQSILSILKPLFLSSLFHAIYDYSIYYSSLNIPEYQISFFKALFMYSFLSMIFIFFVIIKGIV</sequence>
<keyword evidence="1" id="KW-0472">Membrane</keyword>